<dbReference type="Proteomes" id="UP000688137">
    <property type="component" value="Unassembled WGS sequence"/>
</dbReference>
<keyword evidence="3" id="KW-1185">Reference proteome</keyword>
<gene>
    <name evidence="2" type="ORF">PPRIM_AZ9-3.1.T0930178</name>
</gene>
<comment type="caution">
    <text evidence="2">The sequence shown here is derived from an EMBL/GenBank/DDBJ whole genome shotgun (WGS) entry which is preliminary data.</text>
</comment>
<name>A0A8S1NVU0_PARPR</name>
<organism evidence="2 3">
    <name type="scientific">Paramecium primaurelia</name>
    <dbReference type="NCBI Taxonomy" id="5886"/>
    <lineage>
        <taxon>Eukaryota</taxon>
        <taxon>Sar</taxon>
        <taxon>Alveolata</taxon>
        <taxon>Ciliophora</taxon>
        <taxon>Intramacronucleata</taxon>
        <taxon>Oligohymenophorea</taxon>
        <taxon>Peniculida</taxon>
        <taxon>Parameciidae</taxon>
        <taxon>Paramecium</taxon>
    </lineage>
</organism>
<evidence type="ECO:0000313" key="3">
    <source>
        <dbReference type="Proteomes" id="UP000688137"/>
    </source>
</evidence>
<evidence type="ECO:0000313" key="2">
    <source>
        <dbReference type="EMBL" id="CAD8093593.1"/>
    </source>
</evidence>
<accession>A0A8S1NVU0</accession>
<feature type="region of interest" description="Disordered" evidence="1">
    <location>
        <begin position="125"/>
        <end position="153"/>
    </location>
</feature>
<dbReference type="OMA" id="ENEQNDM"/>
<dbReference type="EMBL" id="CAJJDM010000096">
    <property type="protein sequence ID" value="CAD8093593.1"/>
    <property type="molecule type" value="Genomic_DNA"/>
</dbReference>
<protein>
    <submittedName>
        <fullName evidence="2">Uncharacterized protein</fullName>
    </submittedName>
</protein>
<evidence type="ECO:0000256" key="1">
    <source>
        <dbReference type="SAM" id="MobiDB-lite"/>
    </source>
</evidence>
<proteinExistence type="predicted"/>
<sequence length="153" mass="18450">MDKLLQREIRNHFQNENYKADVIDMIEKDEELIKKCYDKMDDWQSQTEEDFLKKKLQMLGLCEKKGLDGQVMLYPTIKKQRVLNRDEFKGMVDRLYKVKKMSDNDFVHLNQTARKQIQQMKAKQQMIQKQKNKNTKQESFFDMISDSSEDQVE</sequence>
<dbReference type="AlphaFoldDB" id="A0A8S1NVU0"/>
<reference evidence="2" key="1">
    <citation type="submission" date="2021-01" db="EMBL/GenBank/DDBJ databases">
        <authorList>
            <consortium name="Genoscope - CEA"/>
            <person name="William W."/>
        </authorList>
    </citation>
    <scope>NUCLEOTIDE SEQUENCE</scope>
</reference>